<feature type="transmembrane region" description="Helical" evidence="1">
    <location>
        <begin position="209"/>
        <end position="226"/>
    </location>
</feature>
<gene>
    <name evidence="2" type="ORF">SAMN05444274_105203</name>
</gene>
<evidence type="ECO:0000256" key="1">
    <source>
        <dbReference type="SAM" id="Phobius"/>
    </source>
</evidence>
<evidence type="ECO:0000313" key="2">
    <source>
        <dbReference type="EMBL" id="SHF43420.1"/>
    </source>
</evidence>
<dbReference type="OrthoDB" id="850482at2"/>
<accession>A0A1M5BM03</accession>
<feature type="transmembrane region" description="Helical" evidence="1">
    <location>
        <begin position="61"/>
        <end position="83"/>
    </location>
</feature>
<dbReference type="Proteomes" id="UP000184164">
    <property type="component" value="Unassembled WGS sequence"/>
</dbReference>
<dbReference type="STRING" id="1484053.SAMN05444274_105203"/>
<feature type="transmembrane region" description="Helical" evidence="1">
    <location>
        <begin position="166"/>
        <end position="189"/>
    </location>
</feature>
<protein>
    <submittedName>
        <fullName evidence="2">Uncharacterized protein</fullName>
    </submittedName>
</protein>
<dbReference type="AlphaFoldDB" id="A0A1M5BM03"/>
<dbReference type="EMBL" id="FQUM01000005">
    <property type="protein sequence ID" value="SHF43420.1"/>
    <property type="molecule type" value="Genomic_DNA"/>
</dbReference>
<keyword evidence="1" id="KW-1133">Transmembrane helix</keyword>
<name>A0A1M5BM03_9BACT</name>
<sequence length="239" mass="27355">MQNHQLIIKISAIIRLLSLVAIVLQLISFSTRFIVCFTDYTQVKGLGFLINMFYVGAERNIPTAFSAFILIVASALLFIITALKWKKPKSFYLIWLILSFGFFYLAMDEAMILHETILGQKDGIILGRQFSGFLRHAWIIPFLFTIPFLILLFFKFLMSLDKKTKNLFILSAALFVGGAVGIESVGGYIKDTIGTDNWWYYTEVAIEESFEMAGVILFIYSLLDYLRVNYKTISFPIIK</sequence>
<feature type="transmembrane region" description="Helical" evidence="1">
    <location>
        <begin position="136"/>
        <end position="154"/>
    </location>
</feature>
<proteinExistence type="predicted"/>
<keyword evidence="1" id="KW-0472">Membrane</keyword>
<feature type="transmembrane region" description="Helical" evidence="1">
    <location>
        <begin position="90"/>
        <end position="107"/>
    </location>
</feature>
<feature type="transmembrane region" description="Helical" evidence="1">
    <location>
        <begin position="12"/>
        <end position="35"/>
    </location>
</feature>
<keyword evidence="3" id="KW-1185">Reference proteome</keyword>
<reference evidence="2 3" key="1">
    <citation type="submission" date="2016-11" db="EMBL/GenBank/DDBJ databases">
        <authorList>
            <person name="Jaros S."/>
            <person name="Januszkiewicz K."/>
            <person name="Wedrychowicz H."/>
        </authorList>
    </citation>
    <scope>NUCLEOTIDE SEQUENCE [LARGE SCALE GENOMIC DNA]</scope>
    <source>
        <strain evidence="2 3">DSM 26910</strain>
    </source>
</reference>
<keyword evidence="1" id="KW-0812">Transmembrane</keyword>
<organism evidence="2 3">
    <name type="scientific">Mariniphaga anaerophila</name>
    <dbReference type="NCBI Taxonomy" id="1484053"/>
    <lineage>
        <taxon>Bacteria</taxon>
        <taxon>Pseudomonadati</taxon>
        <taxon>Bacteroidota</taxon>
        <taxon>Bacteroidia</taxon>
        <taxon>Marinilabiliales</taxon>
        <taxon>Prolixibacteraceae</taxon>
        <taxon>Mariniphaga</taxon>
    </lineage>
</organism>
<evidence type="ECO:0000313" key="3">
    <source>
        <dbReference type="Proteomes" id="UP000184164"/>
    </source>
</evidence>
<dbReference type="RefSeq" id="WP_073002078.1">
    <property type="nucleotide sequence ID" value="NZ_FQUM01000005.1"/>
</dbReference>